<gene>
    <name evidence="4" type="ORF">ES332_A05G083700v1</name>
</gene>
<dbReference type="PANTHER" id="PTHR11306:SF65">
    <property type="entry name" value="PHOSPHATIDYLGLYCEROL_PHOSPHATIDYLINOSITOL TRANSFER PROTEIN DDB_G0282179"/>
    <property type="match status" value="1"/>
</dbReference>
<keyword evidence="5" id="KW-1185">Reference proteome</keyword>
<dbReference type="InterPro" id="IPR014756">
    <property type="entry name" value="Ig_E-set"/>
</dbReference>
<evidence type="ECO:0000313" key="5">
    <source>
        <dbReference type="Proteomes" id="UP000322667"/>
    </source>
</evidence>
<keyword evidence="2" id="KW-0812">Transmembrane</keyword>
<accession>A0A5D2QD17</accession>
<proteinExistence type="predicted"/>
<evidence type="ECO:0000256" key="1">
    <source>
        <dbReference type="ARBA" id="ARBA00022729"/>
    </source>
</evidence>
<dbReference type="SMART" id="SM00737">
    <property type="entry name" value="ML"/>
    <property type="match status" value="1"/>
</dbReference>
<feature type="domain" description="MD-2-related lipid-recognition" evidence="3">
    <location>
        <begin position="64"/>
        <end position="179"/>
    </location>
</feature>
<organism evidence="4 5">
    <name type="scientific">Gossypium tomentosum</name>
    <name type="common">Hawaiian cotton</name>
    <name type="synonym">Gossypium sandvicense</name>
    <dbReference type="NCBI Taxonomy" id="34277"/>
    <lineage>
        <taxon>Eukaryota</taxon>
        <taxon>Viridiplantae</taxon>
        <taxon>Streptophyta</taxon>
        <taxon>Embryophyta</taxon>
        <taxon>Tracheophyta</taxon>
        <taxon>Spermatophyta</taxon>
        <taxon>Magnoliopsida</taxon>
        <taxon>eudicotyledons</taxon>
        <taxon>Gunneridae</taxon>
        <taxon>Pentapetalae</taxon>
        <taxon>rosids</taxon>
        <taxon>malvids</taxon>
        <taxon>Malvales</taxon>
        <taxon>Malvaceae</taxon>
        <taxon>Malvoideae</taxon>
        <taxon>Gossypium</taxon>
    </lineage>
</organism>
<dbReference type="GO" id="GO:0032366">
    <property type="term" value="P:intracellular sterol transport"/>
    <property type="evidence" value="ECO:0007669"/>
    <property type="project" value="InterPro"/>
</dbReference>
<dbReference type="GO" id="GO:0032934">
    <property type="term" value="F:sterol binding"/>
    <property type="evidence" value="ECO:0007669"/>
    <property type="project" value="InterPro"/>
</dbReference>
<dbReference type="PANTHER" id="PTHR11306">
    <property type="entry name" value="NIEMANN PICK TYPE C2 PROTEIN NPC2-RELATED"/>
    <property type="match status" value="1"/>
</dbReference>
<name>A0A5D2QD17_GOSTO</name>
<reference evidence="4 5" key="1">
    <citation type="submission" date="2019-07" db="EMBL/GenBank/DDBJ databases">
        <title>WGS assembly of Gossypium tomentosum.</title>
        <authorList>
            <person name="Chen Z.J."/>
            <person name="Sreedasyam A."/>
            <person name="Ando A."/>
            <person name="Song Q."/>
            <person name="De L."/>
            <person name="Hulse-Kemp A."/>
            <person name="Ding M."/>
            <person name="Ye W."/>
            <person name="Kirkbride R."/>
            <person name="Jenkins J."/>
            <person name="Plott C."/>
            <person name="Lovell J."/>
            <person name="Lin Y.-M."/>
            <person name="Vaughn R."/>
            <person name="Liu B."/>
            <person name="Li W."/>
            <person name="Simpson S."/>
            <person name="Scheffler B."/>
            <person name="Saski C."/>
            <person name="Grover C."/>
            <person name="Hu G."/>
            <person name="Conover J."/>
            <person name="Carlson J."/>
            <person name="Shu S."/>
            <person name="Boston L."/>
            <person name="Williams M."/>
            <person name="Peterson D."/>
            <person name="Mcgee K."/>
            <person name="Jones D."/>
            <person name="Wendel J."/>
            <person name="Stelly D."/>
            <person name="Grimwood J."/>
            <person name="Schmutz J."/>
        </authorList>
    </citation>
    <scope>NUCLEOTIDE SEQUENCE [LARGE SCALE GENOMIC DNA]</scope>
    <source>
        <strain evidence="4">7179.01</strain>
    </source>
</reference>
<dbReference type="Gene3D" id="2.60.40.770">
    <property type="match status" value="1"/>
</dbReference>
<evidence type="ECO:0000259" key="3">
    <source>
        <dbReference type="SMART" id="SM00737"/>
    </source>
</evidence>
<feature type="transmembrane region" description="Helical" evidence="2">
    <location>
        <begin position="41"/>
        <end position="59"/>
    </location>
</feature>
<dbReference type="EMBL" id="CM017614">
    <property type="protein sequence ID" value="TYI25972.1"/>
    <property type="molecule type" value="Genomic_DNA"/>
</dbReference>
<dbReference type="Pfam" id="PF02221">
    <property type="entry name" value="E1_DerP2_DerF2"/>
    <property type="match status" value="1"/>
</dbReference>
<protein>
    <recommendedName>
        <fullName evidence="3">MD-2-related lipid-recognition domain-containing protein</fullName>
    </recommendedName>
</protein>
<dbReference type="FunFam" id="2.60.40.770:FF:000002">
    <property type="entry name" value="putative phosphatidylglycerol/phosphatidylinositol transfer protein DDB_G0282179"/>
    <property type="match status" value="1"/>
</dbReference>
<dbReference type="InterPro" id="IPR003172">
    <property type="entry name" value="ML_dom"/>
</dbReference>
<keyword evidence="2" id="KW-1133">Transmembrane helix</keyword>
<evidence type="ECO:0000256" key="2">
    <source>
        <dbReference type="SAM" id="Phobius"/>
    </source>
</evidence>
<dbReference type="Proteomes" id="UP000322667">
    <property type="component" value="Chromosome A05"/>
</dbReference>
<keyword evidence="2" id="KW-0472">Membrane</keyword>
<dbReference type="AlphaFoldDB" id="A0A5D2QD17"/>
<sequence>MFIIRSQNNNQQRQNSYLDIISPCQTYLCKQSAMDTLTARFKLIVLPFLCICLLFLPFLQATDFDYCDNKGNYVVKVDGVDISPNPVISGKPATFTISASTGQAITGGKAEIDVYFFGFHIHQETHDLCEETSCPITVGNFVLSHNQVLPGFTPPGSYKLKMTLSGAGIKLLTCISFDFKISFGASESSVSDS</sequence>
<dbReference type="InterPro" id="IPR039670">
    <property type="entry name" value="NPC2-like"/>
</dbReference>
<dbReference type="SUPFAM" id="SSF81296">
    <property type="entry name" value="E set domains"/>
    <property type="match status" value="1"/>
</dbReference>
<keyword evidence="1" id="KW-0732">Signal</keyword>
<dbReference type="InterPro" id="IPR033917">
    <property type="entry name" value="ML_PG-PI_TP"/>
</dbReference>
<evidence type="ECO:0000313" key="4">
    <source>
        <dbReference type="EMBL" id="TYI25972.1"/>
    </source>
</evidence>
<dbReference type="CDD" id="cd00917">
    <property type="entry name" value="PG-PI_TP"/>
    <property type="match status" value="1"/>
</dbReference>